<sequence length="472" mass="53273">SQAFAMAKAMKKKAVASSAKKPFAKARLSSKRKGFVAQKSERGSGLKFKLETFATVSKFLPGTKIKYGPNRKRPDSKSYFRYAAYMKAKTVGESLKLGAKIADFLWELERGDYKVVGGVRTEAQEVAAIGRPAFEKAKGAFDHFTGPNGLSMKIDDPRAVEELKREEQWRSQKIRRCEALAKVMGLKVETSEEIEVFNESADIRLQRRVADKLAEQKLDGAKGKKITDRDVEEVLQNWGFCQNTGRLNVMRPGLRYVYSDTIGAIRRRTGGFGITPPTKRYPNFPRLLCKWLTDNKPNSGCKFVCTAININANYAGRRHRDNNNEGPSVIRAFGKFKGGKLFYWPGDVKNKDRPKVEELKQKDAVVCDLHKTTKVFDGNRAHEVESFTGERYSIVFFTARGYGKLNADDVKFAKKALPAAAVVIFVVVGTDDDDDGIDDDDDDDDDDADDEMTMMIMIMMMQRRRRRRISTE</sequence>
<gene>
    <name evidence="1" type="ORF">PGLA2088_LOCUS37421</name>
</gene>
<dbReference type="AlphaFoldDB" id="A0A813KU85"/>
<name>A0A813KU85_POLGL</name>
<reference evidence="1" key="1">
    <citation type="submission" date="2021-02" db="EMBL/GenBank/DDBJ databases">
        <authorList>
            <person name="Dougan E. K."/>
            <person name="Rhodes N."/>
            <person name="Thang M."/>
            <person name="Chan C."/>
        </authorList>
    </citation>
    <scope>NUCLEOTIDE SEQUENCE</scope>
</reference>
<evidence type="ECO:0000313" key="1">
    <source>
        <dbReference type="EMBL" id="CAE8713245.1"/>
    </source>
</evidence>
<organism evidence="1 2">
    <name type="scientific">Polarella glacialis</name>
    <name type="common">Dinoflagellate</name>
    <dbReference type="NCBI Taxonomy" id="89957"/>
    <lineage>
        <taxon>Eukaryota</taxon>
        <taxon>Sar</taxon>
        <taxon>Alveolata</taxon>
        <taxon>Dinophyceae</taxon>
        <taxon>Suessiales</taxon>
        <taxon>Suessiaceae</taxon>
        <taxon>Polarella</taxon>
    </lineage>
</organism>
<dbReference type="Proteomes" id="UP000626109">
    <property type="component" value="Unassembled WGS sequence"/>
</dbReference>
<dbReference type="EMBL" id="CAJNNW010032472">
    <property type="protein sequence ID" value="CAE8713245.1"/>
    <property type="molecule type" value="Genomic_DNA"/>
</dbReference>
<accession>A0A813KU85</accession>
<evidence type="ECO:0000313" key="2">
    <source>
        <dbReference type="Proteomes" id="UP000626109"/>
    </source>
</evidence>
<feature type="non-terminal residue" evidence="1">
    <location>
        <position position="1"/>
    </location>
</feature>
<dbReference type="Gene3D" id="3.60.130.30">
    <property type="match status" value="1"/>
</dbReference>
<protein>
    <submittedName>
        <fullName evidence="1">Uncharacterized protein</fullName>
    </submittedName>
</protein>
<proteinExistence type="predicted"/>
<comment type="caution">
    <text evidence="1">The sequence shown here is derived from an EMBL/GenBank/DDBJ whole genome shotgun (WGS) entry which is preliminary data.</text>
</comment>